<keyword evidence="7" id="KW-1185">Reference proteome</keyword>
<evidence type="ECO:0000256" key="3">
    <source>
        <dbReference type="ARBA" id="ARBA00022857"/>
    </source>
</evidence>
<evidence type="ECO:0000259" key="5">
    <source>
        <dbReference type="SMART" id="SM00829"/>
    </source>
</evidence>
<evidence type="ECO:0000313" key="7">
    <source>
        <dbReference type="Proteomes" id="UP000696280"/>
    </source>
</evidence>
<dbReference type="InterPro" id="IPR047122">
    <property type="entry name" value="Trans-enoyl_RdTase-like"/>
</dbReference>
<dbReference type="PANTHER" id="PTHR45348">
    <property type="entry name" value="HYPOTHETICAL OXIDOREDUCTASE (EUROFUNG)"/>
    <property type="match status" value="1"/>
</dbReference>
<organism evidence="6 7">
    <name type="scientific">Hymenoscyphus fraxineus</name>
    <dbReference type="NCBI Taxonomy" id="746836"/>
    <lineage>
        <taxon>Eukaryota</taxon>
        <taxon>Fungi</taxon>
        <taxon>Dikarya</taxon>
        <taxon>Ascomycota</taxon>
        <taxon>Pezizomycotina</taxon>
        <taxon>Leotiomycetes</taxon>
        <taxon>Helotiales</taxon>
        <taxon>Helotiaceae</taxon>
        <taxon>Hymenoscyphus</taxon>
    </lineage>
</organism>
<dbReference type="SMART" id="SM00829">
    <property type="entry name" value="PKS_ER"/>
    <property type="match status" value="1"/>
</dbReference>
<dbReference type="OrthoDB" id="48317at2759"/>
<dbReference type="AlphaFoldDB" id="A0A9N9L5P1"/>
<name>A0A9N9L5P1_9HELO</name>
<reference evidence="6" key="1">
    <citation type="submission" date="2021-07" db="EMBL/GenBank/DDBJ databases">
        <authorList>
            <person name="Durling M."/>
        </authorList>
    </citation>
    <scope>NUCLEOTIDE SEQUENCE</scope>
</reference>
<dbReference type="Proteomes" id="UP000696280">
    <property type="component" value="Unassembled WGS sequence"/>
</dbReference>
<protein>
    <recommendedName>
        <fullName evidence="5">Enoyl reductase (ER) domain-containing protein</fullName>
    </recommendedName>
</protein>
<feature type="domain" description="Enoyl reductase (ER)" evidence="5">
    <location>
        <begin position="16"/>
        <end position="388"/>
    </location>
</feature>
<dbReference type="CDD" id="cd08249">
    <property type="entry name" value="enoyl_reductase_like"/>
    <property type="match status" value="1"/>
</dbReference>
<dbReference type="SUPFAM" id="SSF50129">
    <property type="entry name" value="GroES-like"/>
    <property type="match status" value="1"/>
</dbReference>
<evidence type="ECO:0000256" key="4">
    <source>
        <dbReference type="ARBA" id="ARBA00023002"/>
    </source>
</evidence>
<dbReference type="InterPro" id="IPR036291">
    <property type="entry name" value="NAD(P)-bd_dom_sf"/>
</dbReference>
<dbReference type="InterPro" id="IPR020843">
    <property type="entry name" value="ER"/>
</dbReference>
<keyword evidence="4" id="KW-0560">Oxidoreductase</keyword>
<gene>
    <name evidence="6" type="ORF">HYFRA_00009925</name>
</gene>
<dbReference type="SUPFAM" id="SSF51735">
    <property type="entry name" value="NAD(P)-binding Rossmann-fold domains"/>
    <property type="match status" value="1"/>
</dbReference>
<dbReference type="Pfam" id="PF08240">
    <property type="entry name" value="ADH_N"/>
    <property type="match status" value="1"/>
</dbReference>
<dbReference type="Gene3D" id="3.40.50.720">
    <property type="entry name" value="NAD(P)-binding Rossmann-like Domain"/>
    <property type="match status" value="1"/>
</dbReference>
<dbReference type="EMBL" id="CAJVRL010000083">
    <property type="protein sequence ID" value="CAG8958608.1"/>
    <property type="molecule type" value="Genomic_DNA"/>
</dbReference>
<evidence type="ECO:0000256" key="2">
    <source>
        <dbReference type="ARBA" id="ARBA00022741"/>
    </source>
</evidence>
<dbReference type="InterPro" id="IPR013154">
    <property type="entry name" value="ADH-like_N"/>
</dbReference>
<accession>A0A9N9L5P1</accession>
<proteinExistence type="inferred from homology"/>
<keyword evidence="3" id="KW-0521">NADP</keyword>
<comment type="caution">
    <text evidence="6">The sequence shown here is derived from an EMBL/GenBank/DDBJ whole genome shotgun (WGS) entry which is preliminary data.</text>
</comment>
<dbReference type="Gene3D" id="3.90.180.10">
    <property type="entry name" value="Medium-chain alcohol dehydrogenases, catalytic domain"/>
    <property type="match status" value="1"/>
</dbReference>
<keyword evidence="2" id="KW-0547">Nucleotide-binding</keyword>
<dbReference type="InterPro" id="IPR011032">
    <property type="entry name" value="GroES-like_sf"/>
</dbReference>
<dbReference type="GO" id="GO:0016651">
    <property type="term" value="F:oxidoreductase activity, acting on NAD(P)H"/>
    <property type="evidence" value="ECO:0007669"/>
    <property type="project" value="InterPro"/>
</dbReference>
<sequence>MTAGAQTAIVQTEGTTIHERLTIARSIPIPTSKDLPSRHHVLVRVLAVALNPTDHKMVMHFPVVGSVAGCDFCGVIEAIGTAAPPNANFLPASTSPCPNTELSEFMSVGDRICGGLFPYTLAPDNPHNGSFSEYVVVDSRLCLKIPAGWSDLEGAALGGIGWATVGLSFCDADALALQGRPSAPVEPTADGKKVPILVYGGATATGTMAVQLLNLSGYSPIAVTSTTSAPLASSYGAAYTAAYTSATCTETIKSLAQGVPIRQVLDCITDIESVAICFGAMPRTGGRYACLEALPDAWKTRRSIKTKEVMAYEGLGVRVDLGDSIYTREANKTLFEVTTSWTIEVQRVLDAGKLRPHPIREIPGKWDGIRDGLAMLLKGEIRGEKLVVRITAS</sequence>
<evidence type="ECO:0000256" key="1">
    <source>
        <dbReference type="ARBA" id="ARBA00008072"/>
    </source>
</evidence>
<dbReference type="PANTHER" id="PTHR45348:SF1">
    <property type="entry name" value="TRANS-ENOYL REDUCTASE STHE"/>
    <property type="match status" value="1"/>
</dbReference>
<evidence type="ECO:0000313" key="6">
    <source>
        <dbReference type="EMBL" id="CAG8958608.1"/>
    </source>
</evidence>
<dbReference type="GO" id="GO:0000166">
    <property type="term" value="F:nucleotide binding"/>
    <property type="evidence" value="ECO:0007669"/>
    <property type="project" value="UniProtKB-KW"/>
</dbReference>
<comment type="similarity">
    <text evidence="1">Belongs to the zinc-containing alcohol dehydrogenase family.</text>
</comment>